<protein>
    <submittedName>
        <fullName evidence="2">Uncharacterized protein</fullName>
    </submittedName>
</protein>
<dbReference type="AlphaFoldDB" id="A0A6J4QLY6"/>
<keyword evidence="1" id="KW-0472">Membrane</keyword>
<accession>A0A6J4QLY6</accession>
<dbReference type="EMBL" id="CADCVC010000176">
    <property type="protein sequence ID" value="CAA9448736.1"/>
    <property type="molecule type" value="Genomic_DNA"/>
</dbReference>
<proteinExistence type="predicted"/>
<feature type="transmembrane region" description="Helical" evidence="1">
    <location>
        <begin position="6"/>
        <end position="31"/>
    </location>
</feature>
<keyword evidence="1" id="KW-0812">Transmembrane</keyword>
<evidence type="ECO:0000256" key="1">
    <source>
        <dbReference type="SAM" id="Phobius"/>
    </source>
</evidence>
<name>A0A6J4QLY6_9ACTN</name>
<reference evidence="2" key="1">
    <citation type="submission" date="2020-02" db="EMBL/GenBank/DDBJ databases">
        <authorList>
            <person name="Meier V. D."/>
        </authorList>
    </citation>
    <scope>NUCLEOTIDE SEQUENCE</scope>
    <source>
        <strain evidence="2">AVDCRST_MAG80</strain>
    </source>
</reference>
<keyword evidence="1" id="KW-1133">Transmembrane helix</keyword>
<gene>
    <name evidence="2" type="ORF">AVDCRST_MAG80-2033</name>
</gene>
<organism evidence="2">
    <name type="scientific">uncultured Rubrobacteraceae bacterium</name>
    <dbReference type="NCBI Taxonomy" id="349277"/>
    <lineage>
        <taxon>Bacteria</taxon>
        <taxon>Bacillati</taxon>
        <taxon>Actinomycetota</taxon>
        <taxon>Rubrobacteria</taxon>
        <taxon>Rubrobacterales</taxon>
        <taxon>Rubrobacteraceae</taxon>
        <taxon>environmental samples</taxon>
    </lineage>
</organism>
<sequence length="76" mass="8346">MDIAVLSMAVAYLLLVVAGTTGALSVLIWLFEEDVPDMDRRIERETLGSLRSADHFGLERISSAPAEPERWEDAAA</sequence>
<evidence type="ECO:0000313" key="2">
    <source>
        <dbReference type="EMBL" id="CAA9448736.1"/>
    </source>
</evidence>